<dbReference type="AlphaFoldDB" id="A0A6N8SE97"/>
<evidence type="ECO:0000313" key="2">
    <source>
        <dbReference type="Proteomes" id="UP000435802"/>
    </source>
</evidence>
<comment type="caution">
    <text evidence="1">The sequence shown here is derived from an EMBL/GenBank/DDBJ whole genome shotgun (WGS) entry which is preliminary data.</text>
</comment>
<protein>
    <submittedName>
        <fullName evidence="1">Uncharacterized protein</fullName>
    </submittedName>
</protein>
<dbReference type="RefSeq" id="WP_160859473.1">
    <property type="nucleotide sequence ID" value="NZ_WUMK01000004.1"/>
</dbReference>
<dbReference type="OrthoDB" id="8410766at2"/>
<proteinExistence type="predicted"/>
<gene>
    <name evidence="1" type="ORF">GR138_11955</name>
</gene>
<dbReference type="EMBL" id="WUMK01000004">
    <property type="protein sequence ID" value="MXN45908.1"/>
    <property type="molecule type" value="Genomic_DNA"/>
</dbReference>
<accession>A0A6N8SE97</accession>
<keyword evidence="2" id="KW-1185">Reference proteome</keyword>
<dbReference type="Proteomes" id="UP000435802">
    <property type="component" value="Unassembled WGS sequence"/>
</dbReference>
<sequence>MIRTRIQNIGGAFPGRGAAPAMTKGFYLARGERTAIDRLSDRAAYRPVVNSDAGSLVAANDNSVKKVKKSEDAA</sequence>
<name>A0A6N8SE97_9HYPH</name>
<reference evidence="1 2" key="1">
    <citation type="submission" date="2019-12" db="EMBL/GenBank/DDBJ databases">
        <title>Shinella kummerowiae sp. nov., a symbiotic bacterium isolated from root nodules of the herbal legume Kummerowia stipulacea.</title>
        <authorList>
            <person name="Gao J."/>
        </authorList>
    </citation>
    <scope>NUCLEOTIDE SEQUENCE [LARGE SCALE GENOMIC DNA]</scope>
    <source>
        <strain evidence="1 2">CCBAU 25048</strain>
    </source>
</reference>
<evidence type="ECO:0000313" key="1">
    <source>
        <dbReference type="EMBL" id="MXN45908.1"/>
    </source>
</evidence>
<organism evidence="1 2">
    <name type="scientific">Shinella kummerowiae</name>
    <dbReference type="NCBI Taxonomy" id="417745"/>
    <lineage>
        <taxon>Bacteria</taxon>
        <taxon>Pseudomonadati</taxon>
        <taxon>Pseudomonadota</taxon>
        <taxon>Alphaproteobacteria</taxon>
        <taxon>Hyphomicrobiales</taxon>
        <taxon>Rhizobiaceae</taxon>
        <taxon>Shinella</taxon>
    </lineage>
</organism>